<dbReference type="Gene3D" id="3.30.70.2970">
    <property type="entry name" value="Protein of unknown function (DUF541), domain 2"/>
    <property type="match status" value="1"/>
</dbReference>
<name>A0A060HLG9_9ARCH</name>
<gene>
    <name evidence="2" type="ORF">NVIE_002210</name>
</gene>
<organism evidence="2 3">
    <name type="scientific">Nitrososphaera viennensis EN76</name>
    <dbReference type="NCBI Taxonomy" id="926571"/>
    <lineage>
        <taxon>Archaea</taxon>
        <taxon>Nitrososphaerota</taxon>
        <taxon>Nitrososphaeria</taxon>
        <taxon>Nitrososphaerales</taxon>
        <taxon>Nitrososphaeraceae</taxon>
        <taxon>Nitrososphaera</taxon>
    </lineage>
</organism>
<dbReference type="AlphaFoldDB" id="A0A060HLG9"/>
<dbReference type="Pfam" id="PF04402">
    <property type="entry name" value="SIMPL"/>
    <property type="match status" value="1"/>
</dbReference>
<evidence type="ECO:0008006" key="4">
    <source>
        <dbReference type="Google" id="ProtNLM"/>
    </source>
</evidence>
<protein>
    <recommendedName>
        <fullName evidence="4">Outer membrane protein</fullName>
    </recommendedName>
</protein>
<accession>A0A060HLG9</accession>
<reference evidence="2 3" key="1">
    <citation type="journal article" date="2014" name="Int. J. Syst. Evol. Microbiol.">
        <title>Nitrososphaera viennensis gen. nov., sp. nov., an aerobic and mesophilic, ammonia-oxidizing archaeon from soil and a member of the archaeal phylum Thaumarchaeota.</title>
        <authorList>
            <person name="Stieglmeier M."/>
            <person name="Klingl A."/>
            <person name="Alves R.J."/>
            <person name="Rittmann S.K."/>
            <person name="Melcher M."/>
            <person name="Leisch N."/>
            <person name="Schleper C."/>
        </authorList>
    </citation>
    <scope>NUCLEOTIDE SEQUENCE [LARGE SCALE GENOMIC DNA]</scope>
    <source>
        <strain evidence="2">EN76</strain>
    </source>
</reference>
<keyword evidence="3" id="KW-1185">Reference proteome</keyword>
<proteinExistence type="predicted"/>
<dbReference type="EMBL" id="CP007536">
    <property type="protein sequence ID" value="AIC14406.1"/>
    <property type="molecule type" value="Genomic_DNA"/>
</dbReference>
<dbReference type="KEGG" id="nvn:NVIE_002210"/>
<dbReference type="Proteomes" id="UP000027093">
    <property type="component" value="Chromosome"/>
</dbReference>
<feature type="region of interest" description="Disordered" evidence="1">
    <location>
        <begin position="39"/>
        <end position="71"/>
    </location>
</feature>
<dbReference type="HOGENOM" id="CLU_080344_1_0_2"/>
<dbReference type="GO" id="GO:0006974">
    <property type="term" value="P:DNA damage response"/>
    <property type="evidence" value="ECO:0007669"/>
    <property type="project" value="TreeGrafter"/>
</dbReference>
<evidence type="ECO:0000313" key="2">
    <source>
        <dbReference type="EMBL" id="AIC14406.1"/>
    </source>
</evidence>
<dbReference type="InterPro" id="IPR052022">
    <property type="entry name" value="26kDa_periplasmic_antigen"/>
</dbReference>
<evidence type="ECO:0000313" key="3">
    <source>
        <dbReference type="Proteomes" id="UP000027093"/>
    </source>
</evidence>
<dbReference type="PANTHER" id="PTHR34387">
    <property type="entry name" value="SLR1258 PROTEIN"/>
    <property type="match status" value="1"/>
</dbReference>
<feature type="compositionally biased region" description="Low complexity" evidence="1">
    <location>
        <begin position="39"/>
        <end position="67"/>
    </location>
</feature>
<dbReference type="InterPro" id="IPR007497">
    <property type="entry name" value="SIMPL/DUF541"/>
</dbReference>
<evidence type="ECO:0000256" key="1">
    <source>
        <dbReference type="SAM" id="MobiDB-lite"/>
    </source>
</evidence>
<dbReference type="Gene3D" id="3.30.110.170">
    <property type="entry name" value="Protein of unknown function (DUF541), domain 1"/>
    <property type="match status" value="1"/>
</dbReference>
<sequence>MSYQNMKNNRNLVLIAGILAIGLVAASILGGQSMTAAAQQQPTQNNGNSNGNNTKPTVSTTGTASTSVEPDKVSVTIGVETNGTTAEEAAAANAELMQKVIDALKALGIADSQIATSHYSIYPVYDMVSPVCIEIYPQPPECKPRSEITGYRAVNSVTVTADASSDIGKIIDAAVGAGANNVNGAYFFISEARQQEIRDSLIEKAIDNARSRADKAASAVDMNVTGVHAINLNDVYFPVYFKEFAASADGGAPTTPIVPGQQQVTMNVQVVFTMG</sequence>
<dbReference type="PANTHER" id="PTHR34387:SF2">
    <property type="entry name" value="SLR1258 PROTEIN"/>
    <property type="match status" value="1"/>
</dbReference>